<keyword evidence="3" id="KW-0378">Hydrolase</keyword>
<dbReference type="GO" id="GO:0004630">
    <property type="term" value="F:phospholipase D activity"/>
    <property type="evidence" value="ECO:0007669"/>
    <property type="project" value="UniProtKB-EC"/>
</dbReference>
<dbReference type="PANTHER" id="PTHR18896:SF186">
    <property type="entry name" value="PHOSPHOLIPASE D"/>
    <property type="match status" value="1"/>
</dbReference>
<reference evidence="7" key="1">
    <citation type="journal article" date="2016" name="Mol. Biol. Evol.">
        <title>Comparative Genomics of Early-Diverging Mushroom-Forming Fungi Provides Insights into the Origins of Lignocellulose Decay Capabilities.</title>
        <authorList>
            <person name="Nagy L.G."/>
            <person name="Riley R."/>
            <person name="Tritt A."/>
            <person name="Adam C."/>
            <person name="Daum C."/>
            <person name="Floudas D."/>
            <person name="Sun H."/>
            <person name="Yadav J.S."/>
            <person name="Pangilinan J."/>
            <person name="Larsson K.H."/>
            <person name="Matsuura K."/>
            <person name="Barry K."/>
            <person name="Labutti K."/>
            <person name="Kuo R."/>
            <person name="Ohm R.A."/>
            <person name="Bhattacharya S.S."/>
            <person name="Shirouzu T."/>
            <person name="Yoshinaga Y."/>
            <person name="Martin F.M."/>
            <person name="Grigoriev I.V."/>
            <person name="Hibbett D.S."/>
        </authorList>
    </citation>
    <scope>NUCLEOTIDE SEQUENCE [LARGE SCALE GENOMIC DNA]</scope>
    <source>
        <strain evidence="7">CBS 109695</strain>
    </source>
</reference>
<dbReference type="SMART" id="SM00155">
    <property type="entry name" value="PLDc"/>
    <property type="match status" value="2"/>
</dbReference>
<dbReference type="Gene3D" id="3.30.870.10">
    <property type="entry name" value="Endonuclease Chain A"/>
    <property type="match status" value="3"/>
</dbReference>
<dbReference type="CDD" id="cd09141">
    <property type="entry name" value="PLDc_vPLD1_2_yPLD_like_2"/>
    <property type="match status" value="1"/>
</dbReference>
<protein>
    <recommendedName>
        <fullName evidence="1">phospholipase D</fullName>
        <ecNumber evidence="1">3.1.4.4</ecNumber>
    </recommendedName>
</protein>
<evidence type="ECO:0000256" key="2">
    <source>
        <dbReference type="ARBA" id="ARBA00022737"/>
    </source>
</evidence>
<dbReference type="OrthoDB" id="14911at2759"/>
<dbReference type="AlphaFoldDB" id="A0A166D0N3"/>
<dbReference type="PANTHER" id="PTHR18896">
    <property type="entry name" value="PHOSPHOLIPASE D"/>
    <property type="match status" value="1"/>
</dbReference>
<evidence type="ECO:0000313" key="7">
    <source>
        <dbReference type="EMBL" id="KZP14192.1"/>
    </source>
</evidence>
<dbReference type="Pfam" id="PF00614">
    <property type="entry name" value="PLDc"/>
    <property type="match status" value="1"/>
</dbReference>
<dbReference type="SUPFAM" id="SSF56024">
    <property type="entry name" value="Phospholipase D/nuclease"/>
    <property type="match status" value="2"/>
</dbReference>
<dbReference type="GO" id="GO:0009395">
    <property type="term" value="P:phospholipid catabolic process"/>
    <property type="evidence" value="ECO:0007669"/>
    <property type="project" value="TreeGrafter"/>
</dbReference>
<dbReference type="InterPro" id="IPR025202">
    <property type="entry name" value="PLD-like_dom"/>
</dbReference>
<sequence length="700" mass="78824">MVRFYSSTFYRGWWVSSKLYLRRPPAHHPEWKLDRLLKRKAEAGVKIYVAVYREVPQMVSSNSHHTNAALDALHPNIACMRHLDHVGGKGNIDIWSHHEKVVVVDNKRTCIGGLDLCFGRWDTRTSPVADVHLTDFSRILYPGQDYNNARVLDFTGVPNHISNALSILDTARMPWHDVHMTLQGPVVRVIYKDDARFEWISLPQIIDPLSSPAVAGRPQGYGGCRFQAVRSVCDWSHGVSTERSIQNACKFNFSSALIREAEHFIYIENQCFISNTNLDGPVKNGIAQALVERILHAAAAGRKFKVIVVIPEVPGFVGDIKSEVGLKTIMAAQYRTINRGGSTIYEEIRKAGYEPLDYIRFYHLRSYGRINAPYDSLISKMEANSGVKFEQAQVALARQWMGDQADQPSGVDPIKEVFLKASAPIPEGIVELGKATEVELLKVPLPQSAEETRETVAKCDGRARSEDEEWLGTEGEEEKNAYVSELCYIHTKCMIVDDKRVIMGSANLNDRSLKGDGDSEFALVVEDANLNDSRMDCADYQASRFAATLRRRLFKEHLGLLGPQPCDGPSGHVSSFMRCAPTPNHDETDTQEDQWVMDPLGDYLQARWKDTARVNSEVFTELYRPLPSNSVRSWSAYDNYMPKVKPGHVTPEIPLARVKDRLARVKGALVECPLDFLTDQKDFCEGPKWQGLDPKLTIYL</sequence>
<keyword evidence="2" id="KW-0677">Repeat</keyword>
<proteinExistence type="predicted"/>
<dbReference type="EMBL" id="KV417621">
    <property type="protein sequence ID" value="KZP14192.1"/>
    <property type="molecule type" value="Genomic_DNA"/>
</dbReference>
<dbReference type="STRING" id="436010.A0A166D0N3"/>
<feature type="domain" description="PLD phosphodiesterase" evidence="6">
    <location>
        <begin position="93"/>
        <end position="120"/>
    </location>
</feature>
<evidence type="ECO:0000259" key="6">
    <source>
        <dbReference type="PROSITE" id="PS50035"/>
    </source>
</evidence>
<organism evidence="7">
    <name type="scientific">Athelia psychrophila</name>
    <dbReference type="NCBI Taxonomy" id="1759441"/>
    <lineage>
        <taxon>Eukaryota</taxon>
        <taxon>Fungi</taxon>
        <taxon>Dikarya</taxon>
        <taxon>Basidiomycota</taxon>
        <taxon>Agaricomycotina</taxon>
        <taxon>Agaricomycetes</taxon>
        <taxon>Agaricomycetidae</taxon>
        <taxon>Atheliales</taxon>
        <taxon>Atheliaceae</taxon>
        <taxon>Athelia</taxon>
    </lineage>
</organism>
<evidence type="ECO:0000256" key="4">
    <source>
        <dbReference type="ARBA" id="ARBA00022963"/>
    </source>
</evidence>
<evidence type="ECO:0000256" key="3">
    <source>
        <dbReference type="ARBA" id="ARBA00022801"/>
    </source>
</evidence>
<evidence type="ECO:0000256" key="1">
    <source>
        <dbReference type="ARBA" id="ARBA00012027"/>
    </source>
</evidence>
<evidence type="ECO:0000256" key="5">
    <source>
        <dbReference type="ARBA" id="ARBA00023098"/>
    </source>
</evidence>
<dbReference type="InterPro" id="IPR001736">
    <property type="entry name" value="PLipase_D/transphosphatidylase"/>
</dbReference>
<name>A0A166D0N3_9AGAM</name>
<gene>
    <name evidence="7" type="ORF">FIBSPDRAFT_959907</name>
</gene>
<keyword evidence="5" id="KW-0443">Lipid metabolism</keyword>
<dbReference type="PROSITE" id="PS50035">
    <property type="entry name" value="PLD"/>
    <property type="match status" value="2"/>
</dbReference>
<keyword evidence="4" id="KW-0442">Lipid degradation</keyword>
<dbReference type="EC" id="3.1.4.4" evidence="1"/>
<accession>A0A166D0N3</accession>
<feature type="domain" description="PLD phosphodiesterase" evidence="6">
    <location>
        <begin position="485"/>
        <end position="512"/>
    </location>
</feature>
<dbReference type="InterPro" id="IPR015679">
    <property type="entry name" value="PLipase_D_fam"/>
</dbReference>
<dbReference type="Pfam" id="PF13091">
    <property type="entry name" value="PLDc_2"/>
    <property type="match status" value="1"/>
</dbReference>